<dbReference type="PROSITE" id="PS51225">
    <property type="entry name" value="MARVEL"/>
    <property type="match status" value="1"/>
</dbReference>
<evidence type="ECO:0000256" key="5">
    <source>
        <dbReference type="ARBA" id="ARBA00023136"/>
    </source>
</evidence>
<reference evidence="10" key="1">
    <citation type="submission" date="2023-07" db="EMBL/GenBank/DDBJ databases">
        <title>Chromosome-level genome assembly of Artemia franciscana.</title>
        <authorList>
            <person name="Jo E."/>
        </authorList>
    </citation>
    <scope>NUCLEOTIDE SEQUENCE</scope>
    <source>
        <tissue evidence="10">Whole body</tissue>
    </source>
</reference>
<feature type="transmembrane region" description="Helical" evidence="8">
    <location>
        <begin position="20"/>
        <end position="41"/>
    </location>
</feature>
<evidence type="ECO:0000256" key="6">
    <source>
        <dbReference type="ARBA" id="ARBA00023180"/>
    </source>
</evidence>
<feature type="transmembrane region" description="Helical" evidence="8">
    <location>
        <begin position="184"/>
        <end position="204"/>
    </location>
</feature>
<evidence type="ECO:0000259" key="9">
    <source>
        <dbReference type="PROSITE" id="PS51225"/>
    </source>
</evidence>
<evidence type="ECO:0000256" key="1">
    <source>
        <dbReference type="ARBA" id="ARBA00004141"/>
    </source>
</evidence>
<sequence length="226" mass="25454">MELDLDILKIPRGFIRILQFVFAVFAFACLTSFSTVIEFMVKCKDNGSETVHPVSIVYPFRLDHIHTAQACKDAFTYDYSGDFSSDAQFFVATGVLSMLYALGSLAFYLMCDDVYTNNKIYPLIDFIVCTVLAVFWLSGSSAWANGLQGLKYTSNPDNWLPKVPYCKENECATVFHGNFASLDISVLLGFLNFFLWASNLWFVYKETAWFQPRAPPPGVTIQTPVA</sequence>
<protein>
    <recommendedName>
        <fullName evidence="9">MARVEL domain-containing protein</fullName>
    </recommendedName>
</protein>
<feature type="transmembrane region" description="Helical" evidence="8">
    <location>
        <begin position="89"/>
        <end position="111"/>
    </location>
</feature>
<accession>A0AA88IBE4</accession>
<gene>
    <name evidence="10" type="ORF">QYM36_003413</name>
</gene>
<feature type="domain" description="MARVEL" evidence="9">
    <location>
        <begin position="7"/>
        <end position="208"/>
    </location>
</feature>
<evidence type="ECO:0000256" key="4">
    <source>
        <dbReference type="ARBA" id="ARBA00022989"/>
    </source>
</evidence>
<dbReference type="EMBL" id="JAVRJZ010000006">
    <property type="protein sequence ID" value="KAK2721126.1"/>
    <property type="molecule type" value="Genomic_DNA"/>
</dbReference>
<comment type="similarity">
    <text evidence="2">Belongs to the synaptophysin/synaptobrevin family.</text>
</comment>
<dbReference type="PANTHER" id="PTHR10306:SF17">
    <property type="entry name" value="MARVEL DOMAIN-CONTAINING PROTEIN"/>
    <property type="match status" value="1"/>
</dbReference>
<dbReference type="InterPro" id="IPR001285">
    <property type="entry name" value="Synaptophysin/porin"/>
</dbReference>
<evidence type="ECO:0000256" key="8">
    <source>
        <dbReference type="SAM" id="Phobius"/>
    </source>
</evidence>
<evidence type="ECO:0000313" key="11">
    <source>
        <dbReference type="Proteomes" id="UP001187531"/>
    </source>
</evidence>
<dbReference type="Proteomes" id="UP001187531">
    <property type="component" value="Unassembled WGS sequence"/>
</dbReference>
<dbReference type="AlphaFoldDB" id="A0AA88IBE4"/>
<dbReference type="GO" id="GO:0030672">
    <property type="term" value="C:synaptic vesicle membrane"/>
    <property type="evidence" value="ECO:0007669"/>
    <property type="project" value="TreeGrafter"/>
</dbReference>
<feature type="transmembrane region" description="Helical" evidence="8">
    <location>
        <begin position="123"/>
        <end position="144"/>
    </location>
</feature>
<evidence type="ECO:0000256" key="7">
    <source>
        <dbReference type="PROSITE-ProRule" id="PRU00581"/>
    </source>
</evidence>
<organism evidence="10 11">
    <name type="scientific">Artemia franciscana</name>
    <name type="common">Brine shrimp</name>
    <name type="synonym">Artemia sanfranciscana</name>
    <dbReference type="NCBI Taxonomy" id="6661"/>
    <lineage>
        <taxon>Eukaryota</taxon>
        <taxon>Metazoa</taxon>
        <taxon>Ecdysozoa</taxon>
        <taxon>Arthropoda</taxon>
        <taxon>Crustacea</taxon>
        <taxon>Branchiopoda</taxon>
        <taxon>Anostraca</taxon>
        <taxon>Artemiidae</taxon>
        <taxon>Artemia</taxon>
    </lineage>
</organism>
<keyword evidence="6" id="KW-0325">Glycoprotein</keyword>
<proteinExistence type="inferred from homology"/>
<evidence type="ECO:0000256" key="2">
    <source>
        <dbReference type="ARBA" id="ARBA00006476"/>
    </source>
</evidence>
<keyword evidence="4 8" id="KW-1133">Transmembrane helix</keyword>
<keyword evidence="3 7" id="KW-0812">Transmembrane</keyword>
<dbReference type="Pfam" id="PF01284">
    <property type="entry name" value="MARVEL"/>
    <property type="match status" value="1"/>
</dbReference>
<keyword evidence="11" id="KW-1185">Reference proteome</keyword>
<comment type="caution">
    <text evidence="10">The sequence shown here is derived from an EMBL/GenBank/DDBJ whole genome shotgun (WGS) entry which is preliminary data.</text>
</comment>
<keyword evidence="5 7" id="KW-0472">Membrane</keyword>
<dbReference type="PRINTS" id="PR00220">
    <property type="entry name" value="SYNAPTOPHYSN"/>
</dbReference>
<evidence type="ECO:0000313" key="10">
    <source>
        <dbReference type="EMBL" id="KAK2721126.1"/>
    </source>
</evidence>
<comment type="subcellular location">
    <subcellularLocation>
        <location evidence="1">Membrane</location>
        <topology evidence="1">Multi-pass membrane protein</topology>
    </subcellularLocation>
</comment>
<evidence type="ECO:0000256" key="3">
    <source>
        <dbReference type="ARBA" id="ARBA00022692"/>
    </source>
</evidence>
<dbReference type="InterPro" id="IPR008253">
    <property type="entry name" value="Marvel"/>
</dbReference>
<name>A0AA88IBE4_ARTSF</name>
<dbReference type="PANTHER" id="PTHR10306">
    <property type="entry name" value="SYNAPTOPHYSIN"/>
    <property type="match status" value="1"/>
</dbReference>